<evidence type="ECO:0000256" key="11">
    <source>
        <dbReference type="ARBA" id="ARBA00041373"/>
    </source>
</evidence>
<evidence type="ECO:0000256" key="12">
    <source>
        <dbReference type="ARBA" id="ARBA00049091"/>
    </source>
</evidence>
<evidence type="ECO:0000256" key="4">
    <source>
        <dbReference type="ARBA" id="ARBA00022559"/>
    </source>
</evidence>
<evidence type="ECO:0000256" key="7">
    <source>
        <dbReference type="ARBA" id="ARBA00023157"/>
    </source>
</evidence>
<keyword evidence="16" id="KW-1185">Reference proteome</keyword>
<dbReference type="InterPro" id="IPR050924">
    <property type="entry name" value="Peroxiredoxin_BCP/PrxQ"/>
</dbReference>
<dbReference type="EMBL" id="JGYU01000004">
    <property type="protein sequence ID" value="KFI57533.1"/>
    <property type="molecule type" value="Genomic_DNA"/>
</dbReference>
<dbReference type="InterPro" id="IPR000866">
    <property type="entry name" value="AhpC/TSA"/>
</dbReference>
<dbReference type="Proteomes" id="UP000028995">
    <property type="component" value="Unassembled WGS sequence"/>
</dbReference>
<dbReference type="InterPro" id="IPR013766">
    <property type="entry name" value="Thioredoxin_domain"/>
</dbReference>
<evidence type="ECO:0000313" key="16">
    <source>
        <dbReference type="Proteomes" id="UP000028995"/>
    </source>
</evidence>
<evidence type="ECO:0000256" key="6">
    <source>
        <dbReference type="ARBA" id="ARBA00023002"/>
    </source>
</evidence>
<dbReference type="eggNOG" id="COG1225">
    <property type="taxonomic scope" value="Bacteria"/>
</dbReference>
<dbReference type="PANTHER" id="PTHR42801">
    <property type="entry name" value="THIOREDOXIN-DEPENDENT PEROXIDE REDUCTASE"/>
    <property type="match status" value="1"/>
</dbReference>
<evidence type="ECO:0000256" key="8">
    <source>
        <dbReference type="ARBA" id="ARBA00023284"/>
    </source>
</evidence>
<evidence type="ECO:0000256" key="13">
    <source>
        <dbReference type="SAM" id="MobiDB-lite"/>
    </source>
</evidence>
<dbReference type="GO" id="GO:0008379">
    <property type="term" value="F:thioredoxin peroxidase activity"/>
    <property type="evidence" value="ECO:0007669"/>
    <property type="project" value="TreeGrafter"/>
</dbReference>
<accession>A0A087AFI3</accession>
<evidence type="ECO:0000256" key="1">
    <source>
        <dbReference type="ARBA" id="ARBA00003330"/>
    </source>
</evidence>
<dbReference type="GO" id="GO:0005737">
    <property type="term" value="C:cytoplasm"/>
    <property type="evidence" value="ECO:0007669"/>
    <property type="project" value="TreeGrafter"/>
</dbReference>
<dbReference type="EC" id="1.11.1.24" evidence="3"/>
<dbReference type="CDD" id="cd03017">
    <property type="entry name" value="PRX_BCP"/>
    <property type="match status" value="1"/>
</dbReference>
<evidence type="ECO:0000256" key="10">
    <source>
        <dbReference type="ARBA" id="ARBA00038489"/>
    </source>
</evidence>
<dbReference type="GO" id="GO:0045454">
    <property type="term" value="P:cell redox homeostasis"/>
    <property type="evidence" value="ECO:0007669"/>
    <property type="project" value="TreeGrafter"/>
</dbReference>
<keyword evidence="6 15" id="KW-0560">Oxidoreductase</keyword>
<comment type="similarity">
    <text evidence="10">Belongs to the peroxiredoxin family. BCP/PrxQ subfamily.</text>
</comment>
<reference evidence="15 16" key="1">
    <citation type="submission" date="2014-03" db="EMBL/GenBank/DDBJ databases">
        <title>Genomics of Bifidobacteria.</title>
        <authorList>
            <person name="Ventura M."/>
            <person name="Milani C."/>
            <person name="Lugli G.A."/>
        </authorList>
    </citation>
    <scope>NUCLEOTIDE SEQUENCE [LARGE SCALE GENOMIC DNA]</scope>
    <source>
        <strain evidence="15 16">LMG 10510</strain>
    </source>
</reference>
<dbReference type="PROSITE" id="PS51352">
    <property type="entry name" value="THIOREDOXIN_2"/>
    <property type="match status" value="1"/>
</dbReference>
<proteinExistence type="inferred from homology"/>
<dbReference type="PANTHER" id="PTHR42801:SF4">
    <property type="entry name" value="AHPC_TSA FAMILY PROTEIN"/>
    <property type="match status" value="1"/>
</dbReference>
<evidence type="ECO:0000256" key="3">
    <source>
        <dbReference type="ARBA" id="ARBA00013017"/>
    </source>
</evidence>
<evidence type="ECO:0000313" key="15">
    <source>
        <dbReference type="EMBL" id="KFI57533.1"/>
    </source>
</evidence>
<feature type="region of interest" description="Disordered" evidence="13">
    <location>
        <begin position="1"/>
        <end position="24"/>
    </location>
</feature>
<name>A0A087AFI3_9BIFI</name>
<keyword evidence="5" id="KW-0049">Antioxidant</keyword>
<dbReference type="SUPFAM" id="SSF52833">
    <property type="entry name" value="Thioredoxin-like"/>
    <property type="match status" value="1"/>
</dbReference>
<gene>
    <name evidence="15" type="ORF">BCHO_1015</name>
</gene>
<dbReference type="FunFam" id="3.40.30.10:FF:000007">
    <property type="entry name" value="Thioredoxin-dependent thiol peroxidase"/>
    <property type="match status" value="1"/>
</dbReference>
<sequence>STTPAVTPRPSRHPGARGAPASAAAHTTGAAAARLRFADDGKTSLNAYFAPARPFCTTVGGMSETNMVRLTKGDMAPNFELESDEYKHYALADFKHQNIVLYFYPKAGSSVCTLEAKQFQDNLERFAKEGYTVIGVSPDDVKELQEFREHNDLGFVLLSDPEYVAHKLYGAAKEHVKDGEKSYETVRSTFVIDGDGKIVFAGYDVDVNGQIDELLEQIK</sequence>
<comment type="subunit">
    <text evidence="2">Monomer.</text>
</comment>
<comment type="caution">
    <text evidence="15">The sequence shown here is derived from an EMBL/GenBank/DDBJ whole genome shotgun (WGS) entry which is preliminary data.</text>
</comment>
<keyword evidence="8" id="KW-0676">Redox-active center</keyword>
<comment type="catalytic activity">
    <reaction evidence="12">
        <text>a hydroperoxide + [thioredoxin]-dithiol = an alcohol + [thioredoxin]-disulfide + H2O</text>
        <dbReference type="Rhea" id="RHEA:62620"/>
        <dbReference type="Rhea" id="RHEA-COMP:10698"/>
        <dbReference type="Rhea" id="RHEA-COMP:10700"/>
        <dbReference type="ChEBI" id="CHEBI:15377"/>
        <dbReference type="ChEBI" id="CHEBI:29950"/>
        <dbReference type="ChEBI" id="CHEBI:30879"/>
        <dbReference type="ChEBI" id="CHEBI:35924"/>
        <dbReference type="ChEBI" id="CHEBI:50058"/>
        <dbReference type="EC" id="1.11.1.24"/>
    </reaction>
</comment>
<keyword evidence="4 15" id="KW-0575">Peroxidase</keyword>
<dbReference type="Pfam" id="PF00578">
    <property type="entry name" value="AhpC-TSA"/>
    <property type="match status" value="1"/>
</dbReference>
<dbReference type="Gene3D" id="3.40.30.10">
    <property type="entry name" value="Glutaredoxin"/>
    <property type="match status" value="1"/>
</dbReference>
<feature type="non-terminal residue" evidence="15">
    <location>
        <position position="1"/>
    </location>
</feature>
<evidence type="ECO:0000259" key="14">
    <source>
        <dbReference type="PROSITE" id="PS51352"/>
    </source>
</evidence>
<evidence type="ECO:0000256" key="9">
    <source>
        <dbReference type="ARBA" id="ARBA00032824"/>
    </source>
</evidence>
<evidence type="ECO:0000256" key="2">
    <source>
        <dbReference type="ARBA" id="ARBA00011245"/>
    </source>
</evidence>
<dbReference type="InterPro" id="IPR036249">
    <property type="entry name" value="Thioredoxin-like_sf"/>
</dbReference>
<dbReference type="GO" id="GO:0034599">
    <property type="term" value="P:cellular response to oxidative stress"/>
    <property type="evidence" value="ECO:0007669"/>
    <property type="project" value="TreeGrafter"/>
</dbReference>
<dbReference type="STRING" id="35760.BCHO_1015"/>
<comment type="function">
    <text evidence="1">Thiol-specific peroxidase that catalyzes the reduction of hydrogen peroxide and organic hydroperoxides to water and alcohols, respectively. Plays a role in cell protection against oxidative stress by detoxifying peroxides and as sensor of hydrogen peroxide-mediated signaling events.</text>
</comment>
<organism evidence="15 16">
    <name type="scientific">Bifidobacterium choerinum</name>
    <dbReference type="NCBI Taxonomy" id="35760"/>
    <lineage>
        <taxon>Bacteria</taxon>
        <taxon>Bacillati</taxon>
        <taxon>Actinomycetota</taxon>
        <taxon>Actinomycetes</taxon>
        <taxon>Bifidobacteriales</taxon>
        <taxon>Bifidobacteriaceae</taxon>
        <taxon>Bifidobacterium</taxon>
    </lineage>
</organism>
<evidence type="ECO:0000256" key="5">
    <source>
        <dbReference type="ARBA" id="ARBA00022862"/>
    </source>
</evidence>
<protein>
    <recommendedName>
        <fullName evidence="3">thioredoxin-dependent peroxiredoxin</fullName>
        <ecNumber evidence="3">1.11.1.24</ecNumber>
    </recommendedName>
    <alternativeName>
        <fullName evidence="11">Bacterioferritin comigratory protein</fullName>
    </alternativeName>
    <alternativeName>
        <fullName evidence="9">Thioredoxin peroxidase</fullName>
    </alternativeName>
</protein>
<feature type="domain" description="Thioredoxin" evidence="14">
    <location>
        <begin position="70"/>
        <end position="219"/>
    </location>
</feature>
<dbReference type="AlphaFoldDB" id="A0A087AFI3"/>
<keyword evidence="7" id="KW-1015">Disulfide bond</keyword>